<sequence>MSLEQLPTGCCAGYPSWYHCWQAKTGKIGVSNGCSKGGGSAGCGRVRIQLKGLDTEQQNGSLVVLYAPAGNSCLLRLSSGMEEMVWEQYTVTLQRWDEADKLVDPGMGKLCMSYFSLIGLSLFGSVLGVKSNIGASVFPFELDCWLFAFAIRYA</sequence>
<accession>A0A6G0IJG9</accession>
<proteinExistence type="predicted"/>
<dbReference type="AlphaFoldDB" id="A0A6G0IJG9"/>
<evidence type="ECO:0000313" key="2">
    <source>
        <dbReference type="Proteomes" id="UP000424527"/>
    </source>
</evidence>
<organism evidence="1 2">
    <name type="scientific">Larimichthys crocea</name>
    <name type="common">Large yellow croaker</name>
    <name type="synonym">Pseudosciaena crocea</name>
    <dbReference type="NCBI Taxonomy" id="215358"/>
    <lineage>
        <taxon>Eukaryota</taxon>
        <taxon>Metazoa</taxon>
        <taxon>Chordata</taxon>
        <taxon>Craniata</taxon>
        <taxon>Vertebrata</taxon>
        <taxon>Euteleostomi</taxon>
        <taxon>Actinopterygii</taxon>
        <taxon>Neopterygii</taxon>
        <taxon>Teleostei</taxon>
        <taxon>Neoteleostei</taxon>
        <taxon>Acanthomorphata</taxon>
        <taxon>Eupercaria</taxon>
        <taxon>Sciaenidae</taxon>
        <taxon>Larimichthys</taxon>
    </lineage>
</organism>
<reference evidence="1 2" key="1">
    <citation type="submission" date="2019-07" db="EMBL/GenBank/DDBJ databases">
        <title>Chromosome genome assembly for large yellow croaker.</title>
        <authorList>
            <person name="Xiao S."/>
        </authorList>
    </citation>
    <scope>NUCLEOTIDE SEQUENCE [LARGE SCALE GENOMIC DNA]</scope>
    <source>
        <strain evidence="1">JMULYC20181020</strain>
        <tissue evidence="1">Muscle</tissue>
    </source>
</reference>
<keyword evidence="2" id="KW-1185">Reference proteome</keyword>
<dbReference type="Proteomes" id="UP000424527">
    <property type="component" value="Unassembled WGS sequence"/>
</dbReference>
<protein>
    <submittedName>
        <fullName evidence="1">Uncharacterized protein</fullName>
    </submittedName>
</protein>
<dbReference type="EMBL" id="REGW02000009">
    <property type="protein sequence ID" value="KAE8291524.1"/>
    <property type="molecule type" value="Genomic_DNA"/>
</dbReference>
<evidence type="ECO:0000313" key="1">
    <source>
        <dbReference type="EMBL" id="KAE8291524.1"/>
    </source>
</evidence>
<comment type="caution">
    <text evidence="1">The sequence shown here is derived from an EMBL/GenBank/DDBJ whole genome shotgun (WGS) entry which is preliminary data.</text>
</comment>
<name>A0A6G0IJG9_LARCR</name>
<gene>
    <name evidence="1" type="ORF">D5F01_LYC08875</name>
</gene>